<dbReference type="SMART" id="SM00852">
    <property type="entry name" value="MoCF_biosynth"/>
    <property type="match status" value="1"/>
</dbReference>
<proteinExistence type="inferred from homology"/>
<accession>A0A0R2A1U1</accession>
<dbReference type="NCBIfam" id="TIGR00177">
    <property type="entry name" value="molyb_syn"/>
    <property type="match status" value="1"/>
</dbReference>
<dbReference type="Pfam" id="PF02464">
    <property type="entry name" value="CinA"/>
    <property type="match status" value="1"/>
</dbReference>
<evidence type="ECO:0000313" key="4">
    <source>
        <dbReference type="Proteomes" id="UP000051733"/>
    </source>
</evidence>
<comment type="caution">
    <text evidence="3">The sequence shown here is derived from an EMBL/GenBank/DDBJ whole genome shotgun (WGS) entry which is preliminary data.</text>
</comment>
<gene>
    <name evidence="1" type="primary">cinA</name>
    <name evidence="3" type="ORF">FC26_GL000698</name>
</gene>
<dbReference type="NCBIfam" id="TIGR00200">
    <property type="entry name" value="cinA_nterm"/>
    <property type="match status" value="1"/>
</dbReference>
<dbReference type="InterPro" id="IPR008136">
    <property type="entry name" value="CinA_C"/>
</dbReference>
<feature type="domain" description="MoaB/Mog" evidence="2">
    <location>
        <begin position="6"/>
        <end position="174"/>
    </location>
</feature>
<dbReference type="Gene3D" id="3.40.980.10">
    <property type="entry name" value="MoaB/Mog-like domain"/>
    <property type="match status" value="1"/>
</dbReference>
<dbReference type="NCBIfam" id="TIGR00199">
    <property type="entry name" value="PncC_domain"/>
    <property type="match status" value="1"/>
</dbReference>
<dbReference type="InterPro" id="IPR036653">
    <property type="entry name" value="CinA-like_C"/>
</dbReference>
<dbReference type="InterPro" id="IPR001453">
    <property type="entry name" value="MoaB/Mog_dom"/>
</dbReference>
<dbReference type="InterPro" id="IPR036425">
    <property type="entry name" value="MoaB/Mog-like_dom_sf"/>
</dbReference>
<evidence type="ECO:0000313" key="3">
    <source>
        <dbReference type="EMBL" id="KRM60607.1"/>
    </source>
</evidence>
<dbReference type="InterPro" id="IPR041424">
    <property type="entry name" value="CinA_KH"/>
</dbReference>
<dbReference type="PIRSF" id="PIRSF006728">
    <property type="entry name" value="CinA"/>
    <property type="match status" value="1"/>
</dbReference>
<dbReference type="Pfam" id="PF00994">
    <property type="entry name" value="MoCF_biosynth"/>
    <property type="match status" value="1"/>
</dbReference>
<keyword evidence="4" id="KW-1185">Reference proteome</keyword>
<sequence>MKMQAEIITVGTEILLGQIQNTNATYLAQQLAQLGIESHYQTTIGDYMPRIEAAVNTAVHRNELVIVCGGVGPTADDQTKQAVAQALGTKLVIDPAQMQRITTYFQARQKRMVAGNEKQAEYLQGGEILANINGLAIGDFYQASPEAAVVILPGPPHEMTAMFEQSLRPLLIKKYALDQHLVNHDMFFYGISESELMNRITAMVVPDTRLSIASYAQDHAIKVRLTASTDSPAIVAQLTKLENKIQTTLSEYYLGNRAEQSIVQQVVTRLKQQHLMITAAESLTAGLFQSTLCNISGASSVFHGGFVTYADEVKEQLLGIEHHVIAQYGVVSEPVARQMAEKSRALMKADIGVSFTGVAGPDSLEGQLPGTVWMAIAQTGQATQAFELHVSNADRQTVREKSVWQMFYELYRRLK</sequence>
<dbReference type="CDD" id="cd00885">
    <property type="entry name" value="cinA"/>
    <property type="match status" value="1"/>
</dbReference>
<reference evidence="3 4" key="1">
    <citation type="journal article" date="2015" name="Genome Announc.">
        <title>Expanding the biotechnology potential of lactobacilli through comparative genomics of 213 strains and associated genera.</title>
        <authorList>
            <person name="Sun Z."/>
            <person name="Harris H.M."/>
            <person name="McCann A."/>
            <person name="Guo C."/>
            <person name="Argimon S."/>
            <person name="Zhang W."/>
            <person name="Yang X."/>
            <person name="Jeffery I.B."/>
            <person name="Cooney J.C."/>
            <person name="Kagawa T.F."/>
            <person name="Liu W."/>
            <person name="Song Y."/>
            <person name="Salvetti E."/>
            <person name="Wrobel A."/>
            <person name="Rasinkangas P."/>
            <person name="Parkhill J."/>
            <person name="Rea M.C."/>
            <person name="O'Sullivan O."/>
            <person name="Ritari J."/>
            <person name="Douillard F.P."/>
            <person name="Paul Ross R."/>
            <person name="Yang R."/>
            <person name="Briner A.E."/>
            <person name="Felis G.E."/>
            <person name="de Vos W.M."/>
            <person name="Barrangou R."/>
            <person name="Klaenhammer T.R."/>
            <person name="Caufield P.W."/>
            <person name="Cui Y."/>
            <person name="Zhang H."/>
            <person name="O'Toole P.W."/>
        </authorList>
    </citation>
    <scope>NUCLEOTIDE SEQUENCE [LARGE SCALE GENOMIC DNA]</scope>
    <source>
        <strain evidence="3 4">DSM 20634</strain>
    </source>
</reference>
<dbReference type="Pfam" id="PF18146">
    <property type="entry name" value="CinA_KH"/>
    <property type="match status" value="1"/>
</dbReference>
<dbReference type="SUPFAM" id="SSF53218">
    <property type="entry name" value="Molybdenum cofactor biosynthesis proteins"/>
    <property type="match status" value="1"/>
</dbReference>
<evidence type="ECO:0000259" key="2">
    <source>
        <dbReference type="SMART" id="SM00852"/>
    </source>
</evidence>
<evidence type="ECO:0000256" key="1">
    <source>
        <dbReference type="HAMAP-Rule" id="MF_00226"/>
    </source>
</evidence>
<dbReference type="HAMAP" id="MF_00226_B">
    <property type="entry name" value="CinA_B"/>
    <property type="match status" value="1"/>
</dbReference>
<organism evidence="3 4">
    <name type="scientific">Paucilactobacillus vaccinostercus DSM 20634</name>
    <dbReference type="NCBI Taxonomy" id="1423813"/>
    <lineage>
        <taxon>Bacteria</taxon>
        <taxon>Bacillati</taxon>
        <taxon>Bacillota</taxon>
        <taxon>Bacilli</taxon>
        <taxon>Lactobacillales</taxon>
        <taxon>Lactobacillaceae</taxon>
        <taxon>Paucilactobacillus</taxon>
    </lineage>
</organism>
<dbReference type="Proteomes" id="UP000051733">
    <property type="component" value="Unassembled WGS sequence"/>
</dbReference>
<dbReference type="PATRIC" id="fig|1423813.3.peg.709"/>
<dbReference type="InterPro" id="IPR008135">
    <property type="entry name" value="Competence-induced_CinA"/>
</dbReference>
<dbReference type="InterPro" id="IPR050101">
    <property type="entry name" value="CinA"/>
</dbReference>
<dbReference type="PANTHER" id="PTHR13939">
    <property type="entry name" value="NICOTINAMIDE-NUCLEOTIDE AMIDOHYDROLASE PNCC"/>
    <property type="match status" value="1"/>
</dbReference>
<dbReference type="Gene3D" id="3.90.950.20">
    <property type="entry name" value="CinA-like"/>
    <property type="match status" value="1"/>
</dbReference>
<protein>
    <recommendedName>
        <fullName evidence="1">Putative competence-damage inducible protein</fullName>
    </recommendedName>
</protein>
<dbReference type="STRING" id="1423813.FC26_GL000698"/>
<dbReference type="PANTHER" id="PTHR13939:SF0">
    <property type="entry name" value="NMN AMIDOHYDROLASE-LIKE PROTEIN YFAY"/>
    <property type="match status" value="1"/>
</dbReference>
<name>A0A0R2A1U1_9LACO</name>
<dbReference type="NCBIfam" id="NF001813">
    <property type="entry name" value="PRK00549.1"/>
    <property type="match status" value="1"/>
</dbReference>
<dbReference type="Gene3D" id="3.30.70.2860">
    <property type="match status" value="1"/>
</dbReference>
<dbReference type="OrthoDB" id="9801454at2"/>
<dbReference type="EMBL" id="AYYY01000063">
    <property type="protein sequence ID" value="KRM60607.1"/>
    <property type="molecule type" value="Genomic_DNA"/>
</dbReference>
<comment type="similarity">
    <text evidence="1">Belongs to the CinA family.</text>
</comment>
<dbReference type="SUPFAM" id="SSF142433">
    <property type="entry name" value="CinA-like"/>
    <property type="match status" value="1"/>
</dbReference>
<dbReference type="AlphaFoldDB" id="A0A0R2A1U1"/>